<reference evidence="1" key="2">
    <citation type="submission" date="2025-03" db="EMBL/GenBank/DDBJ databases">
        <authorList>
            <consortium name="ELIXIR-Norway"/>
            <consortium name="Elixir Norway"/>
        </authorList>
    </citation>
    <scope>NUCLEOTIDE SEQUENCE</scope>
</reference>
<gene>
    <name evidence="1" type="ORF">MRATA1EN22A_LOCUS10892</name>
</gene>
<evidence type="ECO:0000313" key="2">
    <source>
        <dbReference type="Proteomes" id="UP001162501"/>
    </source>
</evidence>
<dbReference type="EMBL" id="OX596104">
    <property type="protein sequence ID" value="CAN0023019.1"/>
    <property type="molecule type" value="Genomic_DNA"/>
</dbReference>
<organism evidence="1 2">
    <name type="scientific">Rangifer tarandus platyrhynchus</name>
    <name type="common">Svalbard reindeer</name>
    <dbReference type="NCBI Taxonomy" id="3082113"/>
    <lineage>
        <taxon>Eukaryota</taxon>
        <taxon>Metazoa</taxon>
        <taxon>Chordata</taxon>
        <taxon>Craniata</taxon>
        <taxon>Vertebrata</taxon>
        <taxon>Euteleostomi</taxon>
        <taxon>Mammalia</taxon>
        <taxon>Eutheria</taxon>
        <taxon>Laurasiatheria</taxon>
        <taxon>Artiodactyla</taxon>
        <taxon>Ruminantia</taxon>
        <taxon>Pecora</taxon>
        <taxon>Cervidae</taxon>
        <taxon>Odocoileinae</taxon>
        <taxon>Rangifer</taxon>
    </lineage>
</organism>
<dbReference type="Proteomes" id="UP001162501">
    <property type="component" value="Chromosome 20"/>
</dbReference>
<protein>
    <submittedName>
        <fullName evidence="1">Uncharacterized protein</fullName>
    </submittedName>
</protein>
<proteinExistence type="predicted"/>
<name>A0AC59YW07_RANTA</name>
<sequence length="124" mass="13390">MIPCNNMLMVTVYSISRCYHVTTCLQSGLAQSGFAGMDFLTSLRCPVDSGLSHVSSSKKPFPVLLAVAAMPFVTCKTRSNSNGSEVPKTPAWTLSRVDWKSGDPGEEGLDTTDLESFETTSLTF</sequence>
<reference evidence="1" key="1">
    <citation type="submission" date="2023-05" db="EMBL/GenBank/DDBJ databases">
        <authorList>
            <consortium name="ELIXIR-Norway"/>
        </authorList>
    </citation>
    <scope>NUCLEOTIDE SEQUENCE</scope>
</reference>
<evidence type="ECO:0000313" key="1">
    <source>
        <dbReference type="EMBL" id="CAN0023019.1"/>
    </source>
</evidence>
<accession>A0AC59YW07</accession>